<dbReference type="Proteomes" id="UP001391051">
    <property type="component" value="Unassembled WGS sequence"/>
</dbReference>
<organism evidence="2 3">
    <name type="scientific">Apiospora aurea</name>
    <dbReference type="NCBI Taxonomy" id="335848"/>
    <lineage>
        <taxon>Eukaryota</taxon>
        <taxon>Fungi</taxon>
        <taxon>Dikarya</taxon>
        <taxon>Ascomycota</taxon>
        <taxon>Pezizomycotina</taxon>
        <taxon>Sordariomycetes</taxon>
        <taxon>Xylariomycetidae</taxon>
        <taxon>Amphisphaeriales</taxon>
        <taxon>Apiosporaceae</taxon>
        <taxon>Apiospora</taxon>
    </lineage>
</organism>
<gene>
    <name evidence="2" type="ORF">PG986_005215</name>
</gene>
<feature type="transmembrane region" description="Helical" evidence="1">
    <location>
        <begin position="49"/>
        <end position="69"/>
    </location>
</feature>
<dbReference type="Pfam" id="PF11374">
    <property type="entry name" value="DUF3176"/>
    <property type="match status" value="1"/>
</dbReference>
<dbReference type="EMBL" id="JAQQWE010000004">
    <property type="protein sequence ID" value="KAK7955993.1"/>
    <property type="molecule type" value="Genomic_DNA"/>
</dbReference>
<keyword evidence="1" id="KW-1133">Transmembrane helix</keyword>
<protein>
    <submittedName>
        <fullName evidence="2">Uncharacterized protein</fullName>
    </submittedName>
</protein>
<comment type="caution">
    <text evidence="2">The sequence shown here is derived from an EMBL/GenBank/DDBJ whole genome shotgun (WGS) entry which is preliminary data.</text>
</comment>
<feature type="transmembrane region" description="Helical" evidence="1">
    <location>
        <begin position="81"/>
        <end position="101"/>
    </location>
</feature>
<keyword evidence="1" id="KW-0812">Transmembrane</keyword>
<name>A0ABR1QH88_9PEZI</name>
<dbReference type="PANTHER" id="PTHR35394:SF5">
    <property type="entry name" value="DUF3176 DOMAIN-CONTAINING PROTEIN"/>
    <property type="match status" value="1"/>
</dbReference>
<dbReference type="PANTHER" id="PTHR35394">
    <property type="entry name" value="DUF3176 DOMAIN-CONTAINING PROTEIN"/>
    <property type="match status" value="1"/>
</dbReference>
<dbReference type="GeneID" id="92074499"/>
<evidence type="ECO:0000313" key="2">
    <source>
        <dbReference type="EMBL" id="KAK7955993.1"/>
    </source>
</evidence>
<proteinExistence type="predicted"/>
<evidence type="ECO:0000256" key="1">
    <source>
        <dbReference type="SAM" id="Phobius"/>
    </source>
</evidence>
<evidence type="ECO:0000313" key="3">
    <source>
        <dbReference type="Proteomes" id="UP001391051"/>
    </source>
</evidence>
<keyword evidence="3" id="KW-1185">Reference proteome</keyword>
<keyword evidence="1" id="KW-0472">Membrane</keyword>
<reference evidence="2 3" key="1">
    <citation type="submission" date="2023-01" db="EMBL/GenBank/DDBJ databases">
        <title>Analysis of 21 Apiospora genomes using comparative genomics revels a genus with tremendous synthesis potential of carbohydrate active enzymes and secondary metabolites.</title>
        <authorList>
            <person name="Sorensen T."/>
        </authorList>
    </citation>
    <scope>NUCLEOTIDE SEQUENCE [LARGE SCALE GENOMIC DNA]</scope>
    <source>
        <strain evidence="2 3">CBS 24483</strain>
    </source>
</reference>
<accession>A0ABR1QH88</accession>
<dbReference type="RefSeq" id="XP_066701299.1">
    <property type="nucleotide sequence ID" value="XM_066841437.1"/>
</dbReference>
<feature type="transmembrane region" description="Helical" evidence="1">
    <location>
        <begin position="113"/>
        <end position="140"/>
    </location>
</feature>
<sequence length="229" mass="25241">MADLVDLSSQAETERHKYRLTSYEHETALTTSPHAKPRPGALREWSTELVALAAAVALVGAMAGLVFVYDKKPQDQWGAPITLNALVCVLSVAVMGCLLFSRVDRASRGPFGCANLLVLLWPGTYIFYLGAFVALLAVALDPFTQQIIHTRDEVVFTDLDHYHYTHNDGYVVYSNVYNGGDASDVPGSHMQFPNGSYRVEYASTITVAMESAIMYALDKNLSTVRRQTE</sequence>
<dbReference type="InterPro" id="IPR021514">
    <property type="entry name" value="DUF3176"/>
</dbReference>